<evidence type="ECO:0000313" key="3">
    <source>
        <dbReference type="Proteomes" id="UP000321749"/>
    </source>
</evidence>
<name>A0AA87UYU5_9MICO</name>
<evidence type="ECO:0000256" key="1">
    <source>
        <dbReference type="SAM" id="MobiDB-lite"/>
    </source>
</evidence>
<dbReference type="AlphaFoldDB" id="A0AA87UYU5"/>
<dbReference type="Proteomes" id="UP000321749">
    <property type="component" value="Unassembled WGS sequence"/>
</dbReference>
<feature type="compositionally biased region" description="Low complexity" evidence="1">
    <location>
        <begin position="32"/>
        <end position="53"/>
    </location>
</feature>
<gene>
    <name evidence="2" type="ORF">ABA31_29830</name>
</gene>
<dbReference type="PROSITE" id="PS51257">
    <property type="entry name" value="PROKAR_LIPOPROTEIN"/>
    <property type="match status" value="1"/>
</dbReference>
<organism evidence="2 3">
    <name type="scientific">Agrococcus baldri</name>
    <dbReference type="NCBI Taxonomy" id="153730"/>
    <lineage>
        <taxon>Bacteria</taxon>
        <taxon>Bacillati</taxon>
        <taxon>Actinomycetota</taxon>
        <taxon>Actinomycetes</taxon>
        <taxon>Micrococcales</taxon>
        <taxon>Microbacteriaceae</taxon>
        <taxon>Agrococcus</taxon>
    </lineage>
</organism>
<dbReference type="EMBL" id="BJUU01000035">
    <property type="protein sequence ID" value="GEK81632.1"/>
    <property type="molecule type" value="Genomic_DNA"/>
</dbReference>
<comment type="caution">
    <text evidence="2">The sequence shown here is derived from an EMBL/GenBank/DDBJ whole genome shotgun (WGS) entry which is preliminary data.</text>
</comment>
<dbReference type="RefSeq" id="WP_146797570.1">
    <property type="nucleotide sequence ID" value="NZ_BJUU01000035.1"/>
</dbReference>
<sequence>MNSPRSTGHGIRTSTAALVVAAGLLLTGCGLLPTPTPSTTPTASEPAPAPSASDEGTAQAEQCAQLMTDVQAIGADVARVAEMLGTDPLGALGLVQGITERVGELQTRVTDPALLERIEEIQAGWNALVDDATSGPAGIERAVSGFPALAEQVTALQEFCAGTA</sequence>
<feature type="region of interest" description="Disordered" evidence="1">
    <location>
        <begin position="32"/>
        <end position="59"/>
    </location>
</feature>
<evidence type="ECO:0000313" key="2">
    <source>
        <dbReference type="EMBL" id="GEK81632.1"/>
    </source>
</evidence>
<keyword evidence="3" id="KW-1185">Reference proteome</keyword>
<reference evidence="2 3" key="1">
    <citation type="submission" date="2019-07" db="EMBL/GenBank/DDBJ databases">
        <title>Whole genome shotgun sequence of Agrococcus baldri NBRC 103055.</title>
        <authorList>
            <person name="Hosoyama A."/>
            <person name="Uohara A."/>
            <person name="Ohji S."/>
            <person name="Ichikawa N."/>
        </authorList>
    </citation>
    <scope>NUCLEOTIDE SEQUENCE [LARGE SCALE GENOMIC DNA]</scope>
    <source>
        <strain evidence="2 3">NBRC 103055</strain>
    </source>
</reference>
<accession>A0AA87UYU5</accession>
<proteinExistence type="predicted"/>
<protein>
    <submittedName>
        <fullName evidence="2">Uncharacterized protein</fullName>
    </submittedName>
</protein>